<dbReference type="EMBL" id="CP047156">
    <property type="protein sequence ID" value="QHC02485.1"/>
    <property type="molecule type" value="Genomic_DNA"/>
</dbReference>
<evidence type="ECO:0000313" key="5">
    <source>
        <dbReference type="EMBL" id="QHC02485.1"/>
    </source>
</evidence>
<keyword evidence="3" id="KW-0067">ATP-binding</keyword>
<dbReference type="PANTHER" id="PTHR10953:SF102">
    <property type="entry name" value="ADENYLYLTRANSFERASE AND SULFURTRANSFERASE MOCS3"/>
    <property type="match status" value="1"/>
</dbReference>
<evidence type="ECO:0000256" key="3">
    <source>
        <dbReference type="ARBA" id="ARBA00022840"/>
    </source>
</evidence>
<name>A0A7L4YTC1_9ACTN</name>
<keyword evidence="6" id="KW-1185">Reference proteome</keyword>
<dbReference type="InterPro" id="IPR045886">
    <property type="entry name" value="ThiF/MoeB/HesA"/>
</dbReference>
<dbReference type="Gene3D" id="3.40.50.720">
    <property type="entry name" value="NAD(P)-binding Rossmann-like Domain"/>
    <property type="match status" value="1"/>
</dbReference>
<dbReference type="InterPro" id="IPR036873">
    <property type="entry name" value="Rhodanese-like_dom_sf"/>
</dbReference>
<organism evidence="5 6">
    <name type="scientific">Epidermidibacterium keratini</name>
    <dbReference type="NCBI Taxonomy" id="1891644"/>
    <lineage>
        <taxon>Bacteria</taxon>
        <taxon>Bacillati</taxon>
        <taxon>Actinomycetota</taxon>
        <taxon>Actinomycetes</taxon>
        <taxon>Sporichthyales</taxon>
        <taxon>Sporichthyaceae</taxon>
        <taxon>Epidermidibacterium</taxon>
    </lineage>
</organism>
<dbReference type="SUPFAM" id="SSF69572">
    <property type="entry name" value="Activating enzymes of the ubiquitin-like proteins"/>
    <property type="match status" value="1"/>
</dbReference>
<dbReference type="FunFam" id="3.40.50.720:FF:000033">
    <property type="entry name" value="Adenylyltransferase and sulfurtransferase MOCS3"/>
    <property type="match status" value="1"/>
</dbReference>
<evidence type="ECO:0000256" key="1">
    <source>
        <dbReference type="ARBA" id="ARBA00022679"/>
    </source>
</evidence>
<dbReference type="NCBIfam" id="NF004281">
    <property type="entry name" value="PRK05690.1"/>
    <property type="match status" value="1"/>
</dbReference>
<dbReference type="OrthoDB" id="9804286at2"/>
<dbReference type="GO" id="GO:0008146">
    <property type="term" value="F:sulfotransferase activity"/>
    <property type="evidence" value="ECO:0007669"/>
    <property type="project" value="TreeGrafter"/>
</dbReference>
<dbReference type="CDD" id="cd00757">
    <property type="entry name" value="ThiF_MoeB_HesA_family"/>
    <property type="match status" value="1"/>
</dbReference>
<dbReference type="InterPro" id="IPR035985">
    <property type="entry name" value="Ubiquitin-activating_enz"/>
</dbReference>
<dbReference type="Pfam" id="PF00899">
    <property type="entry name" value="ThiF"/>
    <property type="match status" value="1"/>
</dbReference>
<dbReference type="CDD" id="cd00158">
    <property type="entry name" value="RHOD"/>
    <property type="match status" value="1"/>
</dbReference>
<dbReference type="GO" id="GO:0004792">
    <property type="term" value="F:thiosulfate-cyanide sulfurtransferase activity"/>
    <property type="evidence" value="ECO:0007669"/>
    <property type="project" value="TreeGrafter"/>
</dbReference>
<evidence type="ECO:0000259" key="4">
    <source>
        <dbReference type="PROSITE" id="PS50206"/>
    </source>
</evidence>
<accession>A0A7L4YTC1</accession>
<dbReference type="AlphaFoldDB" id="A0A7L4YTC1"/>
<feature type="domain" description="Rhodanese" evidence="4">
    <location>
        <begin position="285"/>
        <end position="374"/>
    </location>
</feature>
<dbReference type="KEGG" id="eke:EK0264_15725"/>
<dbReference type="PROSITE" id="PS50206">
    <property type="entry name" value="RHODANESE_3"/>
    <property type="match status" value="1"/>
</dbReference>
<dbReference type="GO" id="GO:0005829">
    <property type="term" value="C:cytosol"/>
    <property type="evidence" value="ECO:0007669"/>
    <property type="project" value="TreeGrafter"/>
</dbReference>
<dbReference type="GO" id="GO:0008641">
    <property type="term" value="F:ubiquitin-like modifier activating enzyme activity"/>
    <property type="evidence" value="ECO:0007669"/>
    <property type="project" value="InterPro"/>
</dbReference>
<dbReference type="FunCoup" id="A0A7L4YTC1">
    <property type="interactions" value="366"/>
</dbReference>
<dbReference type="InParanoid" id="A0A7L4YTC1"/>
<dbReference type="Pfam" id="PF00581">
    <property type="entry name" value="Rhodanese"/>
    <property type="match status" value="1"/>
</dbReference>
<dbReference type="GO" id="GO:0005524">
    <property type="term" value="F:ATP binding"/>
    <property type="evidence" value="ECO:0007669"/>
    <property type="project" value="UniProtKB-KW"/>
</dbReference>
<evidence type="ECO:0000313" key="6">
    <source>
        <dbReference type="Proteomes" id="UP000463857"/>
    </source>
</evidence>
<dbReference type="SMART" id="SM00450">
    <property type="entry name" value="RHOD"/>
    <property type="match status" value="1"/>
</dbReference>
<dbReference type="InterPro" id="IPR001763">
    <property type="entry name" value="Rhodanese-like_dom"/>
</dbReference>
<reference evidence="5 6" key="1">
    <citation type="journal article" date="2018" name="Int. J. Syst. Evol. Microbiol.">
        <title>Epidermidibacterium keratini gen. nov., sp. nov., a member of the family Sporichthyaceae, isolated from keratin epidermis.</title>
        <authorList>
            <person name="Lee D.G."/>
            <person name="Trujillo M.E."/>
            <person name="Kang S."/>
            <person name="Nam J.J."/>
            <person name="Kim Y.J."/>
        </authorList>
    </citation>
    <scope>NUCLEOTIDE SEQUENCE [LARGE SCALE GENOMIC DNA]</scope>
    <source>
        <strain evidence="5 6">EPI-7</strain>
    </source>
</reference>
<dbReference type="RefSeq" id="WP_159547600.1">
    <property type="nucleotide sequence ID" value="NZ_CP047156.1"/>
</dbReference>
<sequence>MEPLISPGAPLGPDDLARYARHLSLLPVGADGQRRLRAARVLSVGAGGLGSPVLLYLAAAGVGTLGIIDDDVVDESNLQRQVIHGEPDIGRAKTDSAADAIGRLNSGVAVVRHTERLTAANALEIVSGYDLVVDGSDNFATRYLVNDACAIAGIPYVWGSILGFEGQLSVFWQDAPDGRGVTYRDLHPTAPPPGSVPSCAEAGVLGSLCGVLGSMMATEALKLIIGIGEPLLGRVLMLDVLSMRLREVEFRSRGGAPITEIVPEAGDPLADELPTVDVAELAGVVAGGARLIDVREPYEAEIVQIPGSQLVPLAQFLADPAAYADPAAEIVLYCKSGGRSAQALQAAREAGLQRVRHLEGGVIEWVERVQPDARRY</sequence>
<dbReference type="GO" id="GO:0016779">
    <property type="term" value="F:nucleotidyltransferase activity"/>
    <property type="evidence" value="ECO:0007669"/>
    <property type="project" value="UniProtKB-KW"/>
</dbReference>
<protein>
    <submittedName>
        <fullName evidence="5">Molybdopterin-synthase adenylyltransferase MoeB</fullName>
    </submittedName>
</protein>
<proteinExistence type="predicted"/>
<dbReference type="PANTHER" id="PTHR10953">
    <property type="entry name" value="UBIQUITIN-ACTIVATING ENZYME E1"/>
    <property type="match status" value="1"/>
</dbReference>
<keyword evidence="2" id="KW-0547">Nucleotide-binding</keyword>
<keyword evidence="5" id="KW-0548">Nucleotidyltransferase</keyword>
<dbReference type="Proteomes" id="UP000463857">
    <property type="component" value="Chromosome"/>
</dbReference>
<dbReference type="InterPro" id="IPR000594">
    <property type="entry name" value="ThiF_NAD_FAD-bd"/>
</dbReference>
<evidence type="ECO:0000256" key="2">
    <source>
        <dbReference type="ARBA" id="ARBA00022741"/>
    </source>
</evidence>
<gene>
    <name evidence="5" type="primary">moeB</name>
    <name evidence="5" type="ORF">EK0264_15725</name>
</gene>
<dbReference type="Gene3D" id="3.40.250.10">
    <property type="entry name" value="Rhodanese-like domain"/>
    <property type="match status" value="1"/>
</dbReference>
<keyword evidence="1 5" id="KW-0808">Transferase</keyword>